<protein>
    <recommendedName>
        <fullName evidence="2">SWIM-type domain-containing protein</fullName>
    </recommendedName>
</protein>
<evidence type="ECO:0000259" key="2">
    <source>
        <dbReference type="PROSITE" id="PS50966"/>
    </source>
</evidence>
<organism evidence="3 4">
    <name type="scientific">Araneus ventricosus</name>
    <name type="common">Orbweaver spider</name>
    <name type="synonym">Epeira ventricosa</name>
    <dbReference type="NCBI Taxonomy" id="182803"/>
    <lineage>
        <taxon>Eukaryota</taxon>
        <taxon>Metazoa</taxon>
        <taxon>Ecdysozoa</taxon>
        <taxon>Arthropoda</taxon>
        <taxon>Chelicerata</taxon>
        <taxon>Arachnida</taxon>
        <taxon>Araneae</taxon>
        <taxon>Araneomorphae</taxon>
        <taxon>Entelegynae</taxon>
        <taxon>Araneoidea</taxon>
        <taxon>Araneidae</taxon>
        <taxon>Araneus</taxon>
    </lineage>
</organism>
<keyword evidence="1" id="KW-0479">Metal-binding</keyword>
<dbReference type="InterPro" id="IPR007527">
    <property type="entry name" value="Znf_SWIM"/>
</dbReference>
<name>A0A4Y2N759_ARAVE</name>
<feature type="domain" description="SWIM-type" evidence="2">
    <location>
        <begin position="71"/>
        <end position="102"/>
    </location>
</feature>
<accession>A0A4Y2N759</accession>
<gene>
    <name evidence="3" type="ORF">AVEN_197196_1</name>
</gene>
<sequence>MKSFLELRHLTFCANSLEKYFSRKLQKVSFSRDANPCLLLTKVFNSSLDIKKEDILQKGHTYEVKSGSFTYILDVKSSVCSCEARLYGRFCEHQCAIFHHFDAASKMFSPVSPDDRYQVALIVLLQKCPDKSLFQTFFPKET</sequence>
<reference evidence="3 4" key="1">
    <citation type="journal article" date="2019" name="Sci. Rep.">
        <title>Orb-weaving spider Araneus ventricosus genome elucidates the spidroin gene catalogue.</title>
        <authorList>
            <person name="Kono N."/>
            <person name="Nakamura H."/>
            <person name="Ohtoshi R."/>
            <person name="Moran D.A.P."/>
            <person name="Shinohara A."/>
            <person name="Yoshida Y."/>
            <person name="Fujiwara M."/>
            <person name="Mori M."/>
            <person name="Tomita M."/>
            <person name="Arakawa K."/>
        </authorList>
    </citation>
    <scope>NUCLEOTIDE SEQUENCE [LARGE SCALE GENOMIC DNA]</scope>
</reference>
<dbReference type="EMBL" id="BGPR01008538">
    <property type="protein sequence ID" value="GBN34450.1"/>
    <property type="molecule type" value="Genomic_DNA"/>
</dbReference>
<comment type="caution">
    <text evidence="3">The sequence shown here is derived from an EMBL/GenBank/DDBJ whole genome shotgun (WGS) entry which is preliminary data.</text>
</comment>
<dbReference type="PROSITE" id="PS50966">
    <property type="entry name" value="ZF_SWIM"/>
    <property type="match status" value="1"/>
</dbReference>
<dbReference type="PANTHER" id="PTHR35385:SF2">
    <property type="entry name" value="PROTEIN B, PUTATIVE-RELATED"/>
    <property type="match status" value="1"/>
</dbReference>
<evidence type="ECO:0000313" key="4">
    <source>
        <dbReference type="Proteomes" id="UP000499080"/>
    </source>
</evidence>
<dbReference type="AlphaFoldDB" id="A0A4Y2N759"/>
<evidence type="ECO:0000313" key="3">
    <source>
        <dbReference type="EMBL" id="GBN34450.1"/>
    </source>
</evidence>
<dbReference type="PANTHER" id="PTHR35385">
    <property type="entry name" value="PROTEIN B, PUTATIVE-RELATED-RELATED"/>
    <property type="match status" value="1"/>
</dbReference>
<dbReference type="Proteomes" id="UP000499080">
    <property type="component" value="Unassembled WGS sequence"/>
</dbReference>
<keyword evidence="4" id="KW-1185">Reference proteome</keyword>
<dbReference type="GO" id="GO:0008270">
    <property type="term" value="F:zinc ion binding"/>
    <property type="evidence" value="ECO:0007669"/>
    <property type="project" value="UniProtKB-KW"/>
</dbReference>
<keyword evidence="1" id="KW-0863">Zinc-finger</keyword>
<keyword evidence="1" id="KW-0862">Zinc</keyword>
<proteinExistence type="predicted"/>
<evidence type="ECO:0000256" key="1">
    <source>
        <dbReference type="PROSITE-ProRule" id="PRU00325"/>
    </source>
</evidence>